<evidence type="ECO:0000313" key="2">
    <source>
        <dbReference type="Proteomes" id="UP000544095"/>
    </source>
</evidence>
<dbReference type="Proteomes" id="UP000544095">
    <property type="component" value="Unassembled WGS sequence"/>
</dbReference>
<proteinExistence type="predicted"/>
<accession>A0A8H5P3V6</accession>
<organism evidence="1 2">
    <name type="scientific">Fusarium pseudoanthophilum</name>
    <dbReference type="NCBI Taxonomy" id="48495"/>
    <lineage>
        <taxon>Eukaryota</taxon>
        <taxon>Fungi</taxon>
        <taxon>Dikarya</taxon>
        <taxon>Ascomycota</taxon>
        <taxon>Pezizomycotina</taxon>
        <taxon>Sordariomycetes</taxon>
        <taxon>Hypocreomycetidae</taxon>
        <taxon>Hypocreales</taxon>
        <taxon>Nectriaceae</taxon>
        <taxon>Fusarium</taxon>
        <taxon>Fusarium fujikuroi species complex</taxon>
    </lineage>
</organism>
<dbReference type="EMBL" id="JAAOAR010000337">
    <property type="protein sequence ID" value="KAF5587153.1"/>
    <property type="molecule type" value="Genomic_DNA"/>
</dbReference>
<keyword evidence="2" id="KW-1185">Reference proteome</keyword>
<protein>
    <submittedName>
        <fullName evidence="1">Ankyrin repeat-containing protein</fullName>
    </submittedName>
</protein>
<gene>
    <name evidence="1" type="ORF">FPANT_6998</name>
</gene>
<evidence type="ECO:0000313" key="1">
    <source>
        <dbReference type="EMBL" id="KAF5587153.1"/>
    </source>
</evidence>
<comment type="caution">
    <text evidence="1">The sequence shown here is derived from an EMBL/GenBank/DDBJ whole genome shotgun (WGS) entry which is preliminary data.</text>
</comment>
<sequence>MIPVPDKPIKLGYGSKDIAVPPNFLITRRSDPASSHVTMSHIDWAETPVPEHEDALDEMDAGSSAFIKQIASLGPWRPRAVKVLFTSRPVPKFELPIRKIPSIVIRQDEKHVDMDISTYVRSALAKSSISLT</sequence>
<reference evidence="1 2" key="1">
    <citation type="submission" date="2020-05" db="EMBL/GenBank/DDBJ databases">
        <title>Identification and distribution of gene clusters putatively required for synthesis of sphingolipid metabolism inhibitors in phylogenetically diverse species of the filamentous fungus Fusarium.</title>
        <authorList>
            <person name="Kim H.-S."/>
            <person name="Busman M."/>
            <person name="Brown D.W."/>
            <person name="Divon H."/>
            <person name="Uhlig S."/>
            <person name="Proctor R.H."/>
        </authorList>
    </citation>
    <scope>NUCLEOTIDE SEQUENCE [LARGE SCALE GENOMIC DNA]</scope>
    <source>
        <strain evidence="1 2">NRRL 25211</strain>
    </source>
</reference>
<dbReference type="AlphaFoldDB" id="A0A8H5P3V6"/>
<name>A0A8H5P3V6_9HYPO</name>